<dbReference type="PANTHER" id="PTHR23183">
    <property type="entry name" value="NOP14"/>
    <property type="match status" value="1"/>
</dbReference>
<name>G0TRS8_TRYVY</name>
<evidence type="ECO:0000256" key="6">
    <source>
        <dbReference type="ARBA" id="ARBA00024695"/>
    </source>
</evidence>
<dbReference type="EMBL" id="HE573018">
    <property type="protein sequence ID" value="CCC46650.1"/>
    <property type="molecule type" value="Genomic_DNA"/>
</dbReference>
<evidence type="ECO:0000256" key="3">
    <source>
        <dbReference type="ARBA" id="ARBA00022517"/>
    </source>
</evidence>
<evidence type="ECO:0000256" key="7">
    <source>
        <dbReference type="SAM" id="MobiDB-lite"/>
    </source>
</evidence>
<keyword evidence="3" id="KW-0690">Ribosome biogenesis</keyword>
<accession>G0TRS8</accession>
<comment type="similarity">
    <text evidence="2">Belongs to the NOP14 family.</text>
</comment>
<evidence type="ECO:0000313" key="8">
    <source>
        <dbReference type="EMBL" id="CCC46650.1"/>
    </source>
</evidence>
<proteinExistence type="inferred from homology"/>
<evidence type="ECO:0000256" key="4">
    <source>
        <dbReference type="ARBA" id="ARBA00022552"/>
    </source>
</evidence>
<evidence type="ECO:0000256" key="1">
    <source>
        <dbReference type="ARBA" id="ARBA00004604"/>
    </source>
</evidence>
<keyword evidence="5" id="KW-0539">Nucleus</keyword>
<dbReference type="InterPro" id="IPR007276">
    <property type="entry name" value="Nop14"/>
</dbReference>
<reference evidence="8" key="1">
    <citation type="journal article" date="2012" name="Proc. Natl. Acad. Sci. U.S.A.">
        <title>Antigenic diversity is generated by distinct evolutionary mechanisms in African trypanosome species.</title>
        <authorList>
            <person name="Jackson A.P."/>
            <person name="Berry A."/>
            <person name="Aslett M."/>
            <person name="Allison H.C."/>
            <person name="Burton P."/>
            <person name="Vavrova-Anderson J."/>
            <person name="Brown R."/>
            <person name="Browne H."/>
            <person name="Corton N."/>
            <person name="Hauser H."/>
            <person name="Gamble J."/>
            <person name="Gilderthorp R."/>
            <person name="Marcello L."/>
            <person name="McQuillan J."/>
            <person name="Otto T.D."/>
            <person name="Quail M.A."/>
            <person name="Sanders M.J."/>
            <person name="van Tonder A."/>
            <person name="Ginger M.L."/>
            <person name="Field M.C."/>
            <person name="Barry J.D."/>
            <person name="Hertz-Fowler C."/>
            <person name="Berriman M."/>
        </authorList>
    </citation>
    <scope>NUCLEOTIDE SEQUENCE</scope>
    <source>
        <strain evidence="8">Y486</strain>
    </source>
</reference>
<gene>
    <name evidence="8" type="ORF">TVY486_0200620</name>
</gene>
<dbReference type="GO" id="GO:0030692">
    <property type="term" value="C:Noc4p-Nop14p complex"/>
    <property type="evidence" value="ECO:0007669"/>
    <property type="project" value="TreeGrafter"/>
</dbReference>
<dbReference type="GO" id="GO:0030490">
    <property type="term" value="P:maturation of SSU-rRNA"/>
    <property type="evidence" value="ECO:0007669"/>
    <property type="project" value="TreeGrafter"/>
</dbReference>
<evidence type="ECO:0000256" key="2">
    <source>
        <dbReference type="ARBA" id="ARBA00007466"/>
    </source>
</evidence>
<organism evidence="8">
    <name type="scientific">Trypanosoma vivax (strain Y486)</name>
    <dbReference type="NCBI Taxonomy" id="1055687"/>
    <lineage>
        <taxon>Eukaryota</taxon>
        <taxon>Discoba</taxon>
        <taxon>Euglenozoa</taxon>
        <taxon>Kinetoplastea</taxon>
        <taxon>Metakinetoplastina</taxon>
        <taxon>Trypanosomatida</taxon>
        <taxon>Trypanosomatidae</taxon>
        <taxon>Trypanosoma</taxon>
        <taxon>Duttonella</taxon>
    </lineage>
</organism>
<comment type="subcellular location">
    <subcellularLocation>
        <location evidence="1">Nucleus</location>
        <location evidence="1">Nucleolus</location>
    </subcellularLocation>
</comment>
<dbReference type="PANTHER" id="PTHR23183:SF0">
    <property type="entry name" value="NUCLEOLAR PROTEIN 14"/>
    <property type="match status" value="1"/>
</dbReference>
<protein>
    <submittedName>
        <fullName evidence="8">Uncharacterized protein</fullName>
    </submittedName>
</protein>
<dbReference type="AlphaFoldDB" id="G0TRS8"/>
<keyword evidence="4" id="KW-0698">rRNA processing</keyword>
<feature type="region of interest" description="Disordered" evidence="7">
    <location>
        <begin position="437"/>
        <end position="462"/>
    </location>
</feature>
<sequence>MLRSTTNTKLVQRHVRQKALQDAKSSSKRFGAKQSRFQLRQEELHVAQSLQREGPLPSSHESAADANLAVSSPAVENFSRFDRRSTRGAPSDVLVTTTTTATFGLPLQRKNQKVASGGTRSARRVAKFRLADDNSDDIVGNQDASLVGGLLGTVGRRRVEDEDGDAQLNEMHQRKKSRAERFQEVMANSKEHRSHMQREREERSAQTTAIDAEFKNVIHLLERRDRVREEREEFERSGRPEVRALLQQNRANRAGKMLKLHSDGSFTVTPLASAESGNMLCLNEAYRNLSSARASGGEAAVSWQPCAAVLRDHDALLAKVSQYVAEARANRTPLAMRSFRPRPIRQFDPLLQYRSEDGEGISASNAALKNEVRIMKRELREDRKRVVRHLQAEANVERRVRERATAEVEAQRDQKYRELMGSLQAQQHVMNTVDGLLAKARSKKSRPISGAAGSKDTSGGDS</sequence>
<evidence type="ECO:0000256" key="5">
    <source>
        <dbReference type="ARBA" id="ARBA00023242"/>
    </source>
</evidence>
<comment type="function">
    <text evidence="6">Involved in nucleolar processing of pre-18S ribosomal RNA. Has a role in the nuclear export of 40S pre-ribosomal subunit to the cytoplasm.</text>
</comment>
<dbReference type="VEuPathDB" id="TriTrypDB:TvY486_0200620"/>
<dbReference type="GO" id="GO:0032040">
    <property type="term" value="C:small-subunit processome"/>
    <property type="evidence" value="ECO:0007669"/>
    <property type="project" value="InterPro"/>
</dbReference>
<dbReference type="Pfam" id="PF04147">
    <property type="entry name" value="Nop14"/>
    <property type="match status" value="2"/>
</dbReference>